<protein>
    <submittedName>
        <fullName evidence="2">DinB family protein</fullName>
    </submittedName>
</protein>
<gene>
    <name evidence="2" type="ORF">EDD80_104220</name>
</gene>
<dbReference type="Gene3D" id="1.20.120.450">
    <property type="entry name" value="dinb family like domain"/>
    <property type="match status" value="1"/>
</dbReference>
<keyword evidence="3" id="KW-1185">Reference proteome</keyword>
<evidence type="ECO:0000313" key="2">
    <source>
        <dbReference type="EMBL" id="TCS87869.1"/>
    </source>
</evidence>
<comment type="caution">
    <text evidence="2">The sequence shown here is derived from an EMBL/GenBank/DDBJ whole genome shotgun (WGS) entry which is preliminary data.</text>
</comment>
<dbReference type="RefSeq" id="WP_132128948.1">
    <property type="nucleotide sequence ID" value="NZ_CP042432.1"/>
</dbReference>
<dbReference type="OrthoDB" id="9793216at2"/>
<dbReference type="AlphaFoldDB" id="A0A4R3KTB4"/>
<dbReference type="Pfam" id="PF12867">
    <property type="entry name" value="DinB_2"/>
    <property type="match status" value="1"/>
</dbReference>
<reference evidence="2 3" key="1">
    <citation type="submission" date="2019-03" db="EMBL/GenBank/DDBJ databases">
        <title>Genomic Encyclopedia of Type Strains, Phase IV (KMG-IV): sequencing the most valuable type-strain genomes for metagenomic binning, comparative biology and taxonomic classification.</title>
        <authorList>
            <person name="Goeker M."/>
        </authorList>
    </citation>
    <scope>NUCLEOTIDE SEQUENCE [LARGE SCALE GENOMIC DNA]</scope>
    <source>
        <strain evidence="2 3">DSM 21100</strain>
    </source>
</reference>
<organism evidence="2 3">
    <name type="scientific">Anseongella ginsenosidimutans</name>
    <dbReference type="NCBI Taxonomy" id="496056"/>
    <lineage>
        <taxon>Bacteria</taxon>
        <taxon>Pseudomonadati</taxon>
        <taxon>Bacteroidota</taxon>
        <taxon>Sphingobacteriia</taxon>
        <taxon>Sphingobacteriales</taxon>
        <taxon>Sphingobacteriaceae</taxon>
        <taxon>Anseongella</taxon>
    </lineage>
</organism>
<accession>A0A4R3KTB4</accession>
<dbReference type="EMBL" id="SMAD01000004">
    <property type="protein sequence ID" value="TCS87869.1"/>
    <property type="molecule type" value="Genomic_DNA"/>
</dbReference>
<dbReference type="InterPro" id="IPR024775">
    <property type="entry name" value="DinB-like"/>
</dbReference>
<dbReference type="Proteomes" id="UP000295807">
    <property type="component" value="Unassembled WGS sequence"/>
</dbReference>
<sequence>MKKSAIQIDPGYFSRYINVAGDGELYEELDKSLRVLDELDIKALERVGDQVYAPGKWSLKTIFQHMIDTERIFQYRALRFARNDLTPLHGFEQDDYAKQAGEEGKDLAGLLEELKIVRRAGILLFRGLSSEALQRAGIASGNELSVLAIGFLIVGHQIHHLNIIRSKYLPLGGRD</sequence>
<feature type="domain" description="DinB-like" evidence="1">
    <location>
        <begin position="46"/>
        <end position="164"/>
    </location>
</feature>
<dbReference type="SUPFAM" id="SSF109854">
    <property type="entry name" value="DinB/YfiT-like putative metalloenzymes"/>
    <property type="match status" value="1"/>
</dbReference>
<proteinExistence type="predicted"/>
<dbReference type="InterPro" id="IPR034660">
    <property type="entry name" value="DinB/YfiT-like"/>
</dbReference>
<evidence type="ECO:0000259" key="1">
    <source>
        <dbReference type="Pfam" id="PF12867"/>
    </source>
</evidence>
<evidence type="ECO:0000313" key="3">
    <source>
        <dbReference type="Proteomes" id="UP000295807"/>
    </source>
</evidence>
<name>A0A4R3KTB4_9SPHI</name>